<dbReference type="PANTHER" id="PTHR33514:SF13">
    <property type="entry name" value="PROTEIN ABCI12, CHLOROPLASTIC"/>
    <property type="match status" value="1"/>
</dbReference>
<keyword evidence="3 5" id="KW-1133">Transmembrane helix</keyword>
<evidence type="ECO:0000256" key="3">
    <source>
        <dbReference type="ARBA" id="ARBA00022989"/>
    </source>
</evidence>
<feature type="transmembrane region" description="Helical" evidence="5">
    <location>
        <begin position="20"/>
        <end position="41"/>
    </location>
</feature>
<feature type="transmembrane region" description="Helical" evidence="5">
    <location>
        <begin position="120"/>
        <end position="144"/>
    </location>
</feature>
<dbReference type="PANTHER" id="PTHR33514">
    <property type="entry name" value="PROTEIN ABCI12, CHLOROPLASTIC"/>
    <property type="match status" value="1"/>
</dbReference>
<evidence type="ECO:0000256" key="1">
    <source>
        <dbReference type="ARBA" id="ARBA00004141"/>
    </source>
</evidence>
<accession>A0ABZ2U832</accession>
<dbReference type="Proteomes" id="UP001484199">
    <property type="component" value="Chromosome"/>
</dbReference>
<gene>
    <name evidence="6" type="primary">ecfT</name>
    <name evidence="6" type="ORF">AshY1_00600</name>
</gene>
<feature type="transmembrane region" description="Helical" evidence="5">
    <location>
        <begin position="91"/>
        <end position="108"/>
    </location>
</feature>
<name>A0ABZ2U832_ASHYP</name>
<evidence type="ECO:0000256" key="5">
    <source>
        <dbReference type="SAM" id="Phobius"/>
    </source>
</evidence>
<feature type="transmembrane region" description="Helical" evidence="5">
    <location>
        <begin position="191"/>
        <end position="209"/>
    </location>
</feature>
<feature type="transmembrane region" description="Helical" evidence="5">
    <location>
        <begin position="61"/>
        <end position="79"/>
    </location>
</feature>
<feature type="transmembrane region" description="Helical" evidence="5">
    <location>
        <begin position="325"/>
        <end position="343"/>
    </location>
</feature>
<dbReference type="RefSeq" id="WP_341266624.1">
    <property type="nucleotide sequence ID" value="NZ_CP146843.1"/>
</dbReference>
<dbReference type="EMBL" id="CP146843">
    <property type="protein sequence ID" value="WYY26216.1"/>
    <property type="molecule type" value="Genomic_DNA"/>
</dbReference>
<sequence>MEMINKKDVEIIANIKDKSFIYRIHPSVKIILFLFIFKIIFSFNFDFGVEFKFTLQKQIFYFLYFLFFIFIFLFLSNVVPNFGRKCIRQIWNFRFFLFFHLWLNMKSFNNTGPNNDLSFYMFNMDTTLFIIIFVFLYFISFFFIQNKYKKFYVFIMFLLMFCVPSILVVLFPDKSNDFAHFYVEKKVFFNIFLIFFRICIFFMLNLLIIQTTSFIEINDGLEIILKPLKILKFPIEVFSLMMSLIFMSIPFLIEESQKILKAQLSRGLNFYTKNIIKKVYYLISLLIPIFILVFKKSFTLANAMETRGYVLGNKRTKLNIYKITRIDYLVFISVLSFFLLSFHI</sequence>
<keyword evidence="2 5" id="KW-0812">Transmembrane</keyword>
<evidence type="ECO:0000313" key="7">
    <source>
        <dbReference type="Proteomes" id="UP001484199"/>
    </source>
</evidence>
<dbReference type="InterPro" id="IPR003339">
    <property type="entry name" value="ABC/ECF_trnsptr_transmembrane"/>
</dbReference>
<keyword evidence="7" id="KW-1185">Reference proteome</keyword>
<evidence type="ECO:0000313" key="6">
    <source>
        <dbReference type="EMBL" id="WYY26216.1"/>
    </source>
</evidence>
<feature type="transmembrane region" description="Helical" evidence="5">
    <location>
        <begin position="230"/>
        <end position="253"/>
    </location>
</feature>
<feature type="transmembrane region" description="Helical" evidence="5">
    <location>
        <begin position="279"/>
        <end position="304"/>
    </location>
</feature>
<proteinExistence type="predicted"/>
<dbReference type="Pfam" id="PF02361">
    <property type="entry name" value="CbiQ"/>
    <property type="match status" value="1"/>
</dbReference>
<evidence type="ECO:0000256" key="4">
    <source>
        <dbReference type="ARBA" id="ARBA00023136"/>
    </source>
</evidence>
<protein>
    <submittedName>
        <fullName evidence="6">Energy-coupling factor transporter transmembrane component EcfT</fullName>
    </submittedName>
</protein>
<feature type="transmembrane region" description="Helical" evidence="5">
    <location>
        <begin position="151"/>
        <end position="171"/>
    </location>
</feature>
<reference evidence="6" key="1">
    <citation type="submission" date="2024-03" db="EMBL/GenBank/DDBJ databases">
        <title>The Complete Genome of 'Candidatus Phytoplasma fraxini' AshY1 from the Ash Yellows Group.</title>
        <authorList>
            <person name="Boehm J.W."/>
            <person name="Huettel B."/>
            <person name="Schneider B."/>
            <person name="Kube M."/>
        </authorList>
    </citation>
    <scope>NUCLEOTIDE SEQUENCE [LARGE SCALE GENOMIC DNA]</scope>
    <source>
        <strain evidence="6">AshY1</strain>
    </source>
</reference>
<keyword evidence="4 5" id="KW-0472">Membrane</keyword>
<evidence type="ECO:0000256" key="2">
    <source>
        <dbReference type="ARBA" id="ARBA00022692"/>
    </source>
</evidence>
<dbReference type="CDD" id="cd16914">
    <property type="entry name" value="EcfT"/>
    <property type="match status" value="1"/>
</dbReference>
<comment type="subcellular location">
    <subcellularLocation>
        <location evidence="1">Membrane</location>
        <topology evidence="1">Multi-pass membrane protein</topology>
    </subcellularLocation>
</comment>
<organism evidence="6 7">
    <name type="scientific">Ash yellows phytoplasma</name>
    <dbReference type="NCBI Taxonomy" id="35780"/>
    <lineage>
        <taxon>Bacteria</taxon>
        <taxon>Bacillati</taxon>
        <taxon>Mycoplasmatota</taxon>
        <taxon>Mollicutes</taxon>
        <taxon>Acholeplasmatales</taxon>
        <taxon>Acholeplasmataceae</taxon>
        <taxon>Candidatus Phytoplasma</taxon>
        <taxon>16SrVII (Ash yellows group)</taxon>
    </lineage>
</organism>